<protein>
    <submittedName>
        <fullName evidence="1">Uncharacterized protein</fullName>
    </submittedName>
</protein>
<proteinExistence type="predicted"/>
<keyword evidence="2" id="KW-1185">Reference proteome</keyword>
<sequence>MTEPNMVDGLSTHVGSPLRLRLLTRDHLNMEPMLVAGSANNHDSVSNESMHVVVAGNNACDAVLPTLGNDNGDITDEVWRVPANQ</sequence>
<accession>A0ABR2QCV9</accession>
<organism evidence="1 2">
    <name type="scientific">Hibiscus sabdariffa</name>
    <name type="common">roselle</name>
    <dbReference type="NCBI Taxonomy" id="183260"/>
    <lineage>
        <taxon>Eukaryota</taxon>
        <taxon>Viridiplantae</taxon>
        <taxon>Streptophyta</taxon>
        <taxon>Embryophyta</taxon>
        <taxon>Tracheophyta</taxon>
        <taxon>Spermatophyta</taxon>
        <taxon>Magnoliopsida</taxon>
        <taxon>eudicotyledons</taxon>
        <taxon>Gunneridae</taxon>
        <taxon>Pentapetalae</taxon>
        <taxon>rosids</taxon>
        <taxon>malvids</taxon>
        <taxon>Malvales</taxon>
        <taxon>Malvaceae</taxon>
        <taxon>Malvoideae</taxon>
        <taxon>Hibiscus</taxon>
    </lineage>
</organism>
<evidence type="ECO:0000313" key="1">
    <source>
        <dbReference type="EMBL" id="KAK8998489.1"/>
    </source>
</evidence>
<name>A0ABR2QCV9_9ROSI</name>
<dbReference type="EMBL" id="JBBPBN010000041">
    <property type="protein sequence ID" value="KAK8998489.1"/>
    <property type="molecule type" value="Genomic_DNA"/>
</dbReference>
<comment type="caution">
    <text evidence="1">The sequence shown here is derived from an EMBL/GenBank/DDBJ whole genome shotgun (WGS) entry which is preliminary data.</text>
</comment>
<gene>
    <name evidence="1" type="ORF">V6N11_083877</name>
</gene>
<evidence type="ECO:0000313" key="2">
    <source>
        <dbReference type="Proteomes" id="UP001396334"/>
    </source>
</evidence>
<dbReference type="Proteomes" id="UP001396334">
    <property type="component" value="Unassembled WGS sequence"/>
</dbReference>
<reference evidence="1 2" key="1">
    <citation type="journal article" date="2024" name="G3 (Bethesda)">
        <title>Genome assembly of Hibiscus sabdariffa L. provides insights into metabolisms of medicinal natural products.</title>
        <authorList>
            <person name="Kim T."/>
        </authorList>
    </citation>
    <scope>NUCLEOTIDE SEQUENCE [LARGE SCALE GENOMIC DNA]</scope>
    <source>
        <strain evidence="1">TK-2024</strain>
        <tissue evidence="1">Old leaves</tissue>
    </source>
</reference>